<reference evidence="1" key="1">
    <citation type="submission" date="2023-07" db="EMBL/GenBank/DDBJ databases">
        <title>Black Yeasts Isolated from many extreme environments.</title>
        <authorList>
            <person name="Coleine C."/>
            <person name="Stajich J.E."/>
            <person name="Selbmann L."/>
        </authorList>
    </citation>
    <scope>NUCLEOTIDE SEQUENCE</scope>
    <source>
        <strain evidence="1">CCFEE 5714</strain>
    </source>
</reference>
<gene>
    <name evidence="1" type="ORF">LTR37_010371</name>
</gene>
<protein>
    <submittedName>
        <fullName evidence="1">Uncharacterized protein</fullName>
    </submittedName>
</protein>
<comment type="caution">
    <text evidence="1">The sequence shown here is derived from an EMBL/GenBank/DDBJ whole genome shotgun (WGS) entry which is preliminary data.</text>
</comment>
<evidence type="ECO:0000313" key="2">
    <source>
        <dbReference type="Proteomes" id="UP001281147"/>
    </source>
</evidence>
<sequence>MQFSRGKDLVKRYADSNTNSGNTVDRHFCSNCGCPMYLTNSATQGFYALHGGSIQGSAQPKFELFLEDKYSWIGDVTGKPKL</sequence>
<proteinExistence type="predicted"/>
<keyword evidence="2" id="KW-1185">Reference proteome</keyword>
<organism evidence="1 2">
    <name type="scientific">Vermiconidia calcicola</name>
    <dbReference type="NCBI Taxonomy" id="1690605"/>
    <lineage>
        <taxon>Eukaryota</taxon>
        <taxon>Fungi</taxon>
        <taxon>Dikarya</taxon>
        <taxon>Ascomycota</taxon>
        <taxon>Pezizomycotina</taxon>
        <taxon>Dothideomycetes</taxon>
        <taxon>Dothideomycetidae</taxon>
        <taxon>Mycosphaerellales</taxon>
        <taxon>Extremaceae</taxon>
        <taxon>Vermiconidia</taxon>
    </lineage>
</organism>
<accession>A0ACC3N5N2</accession>
<evidence type="ECO:0000313" key="1">
    <source>
        <dbReference type="EMBL" id="KAK3710305.1"/>
    </source>
</evidence>
<name>A0ACC3N5N2_9PEZI</name>
<dbReference type="EMBL" id="JAUTXU010000085">
    <property type="protein sequence ID" value="KAK3710305.1"/>
    <property type="molecule type" value="Genomic_DNA"/>
</dbReference>
<dbReference type="Proteomes" id="UP001281147">
    <property type="component" value="Unassembled WGS sequence"/>
</dbReference>